<protein>
    <recommendedName>
        <fullName evidence="9">Rieske domain-containing protein</fullName>
    </recommendedName>
</protein>
<evidence type="ECO:0000313" key="10">
    <source>
        <dbReference type="EMBL" id="SVC10252.1"/>
    </source>
</evidence>
<sequence>VSSAIGQAETAAHPLPGSKLNTTPHGRDNSACLLGGAFFSRNTAGLALGFRFFRKVENQEENQVELSESAAGESAGQVKIPKTSRPQESTERAEPDSNFDDPILGEVSATADTQGDEIGEPVQERRGFIKFLCAFIGTLISVMPFGAGVWAYLDPLTKREGDDGDGFIKVTTLDAIPADGSPAKFSVVADKVDAWNRFTNVSIGAVYLRLVDGVPKALHTVCPHLGCFVDYRSGNNDFFCPCHNSNFKLDGSIVAGVSPRAMDPLEIRIRNKTEV</sequence>
<dbReference type="PANTHER" id="PTHR10134">
    <property type="entry name" value="CYTOCHROME B-C1 COMPLEX SUBUNIT RIESKE, MITOCHONDRIAL"/>
    <property type="match status" value="1"/>
</dbReference>
<evidence type="ECO:0000256" key="8">
    <source>
        <dbReference type="SAM" id="Phobius"/>
    </source>
</evidence>
<keyword evidence="3" id="KW-0408">Iron</keyword>
<dbReference type="PROSITE" id="PS51296">
    <property type="entry name" value="RIESKE"/>
    <property type="match status" value="1"/>
</dbReference>
<dbReference type="GO" id="GO:0051537">
    <property type="term" value="F:2 iron, 2 sulfur cluster binding"/>
    <property type="evidence" value="ECO:0007669"/>
    <property type="project" value="UniProtKB-KW"/>
</dbReference>
<reference evidence="10" key="1">
    <citation type="submission" date="2018-05" db="EMBL/GenBank/DDBJ databases">
        <authorList>
            <person name="Lanie J.A."/>
            <person name="Ng W.-L."/>
            <person name="Kazmierczak K.M."/>
            <person name="Andrzejewski T.M."/>
            <person name="Davidsen T.M."/>
            <person name="Wayne K.J."/>
            <person name="Tettelin H."/>
            <person name="Glass J.I."/>
            <person name="Rusch D."/>
            <person name="Podicherti R."/>
            <person name="Tsui H.-C.T."/>
            <person name="Winkler M.E."/>
        </authorList>
    </citation>
    <scope>NUCLEOTIDE SEQUENCE</scope>
</reference>
<dbReference type="Pfam" id="PF00355">
    <property type="entry name" value="Rieske"/>
    <property type="match status" value="1"/>
</dbReference>
<evidence type="ECO:0000256" key="7">
    <source>
        <dbReference type="SAM" id="MobiDB-lite"/>
    </source>
</evidence>
<evidence type="ECO:0000259" key="9">
    <source>
        <dbReference type="PROSITE" id="PS51296"/>
    </source>
</evidence>
<dbReference type="InterPro" id="IPR005805">
    <property type="entry name" value="Rieske_Fe-S_prot_C"/>
</dbReference>
<dbReference type="InterPro" id="IPR014349">
    <property type="entry name" value="Rieske_Fe-S_prot"/>
</dbReference>
<keyword evidence="4" id="KW-0411">Iron-sulfur</keyword>
<evidence type="ECO:0000256" key="3">
    <source>
        <dbReference type="ARBA" id="ARBA00023004"/>
    </source>
</evidence>
<keyword evidence="8" id="KW-0472">Membrane</keyword>
<feature type="domain" description="Rieske" evidence="9">
    <location>
        <begin position="180"/>
        <end position="275"/>
    </location>
</feature>
<dbReference type="GO" id="GO:0046872">
    <property type="term" value="F:metal ion binding"/>
    <property type="evidence" value="ECO:0007669"/>
    <property type="project" value="UniProtKB-KW"/>
</dbReference>
<evidence type="ECO:0000256" key="1">
    <source>
        <dbReference type="ARBA" id="ARBA00022714"/>
    </source>
</evidence>
<evidence type="ECO:0000256" key="4">
    <source>
        <dbReference type="ARBA" id="ARBA00023014"/>
    </source>
</evidence>
<feature type="region of interest" description="Disordered" evidence="7">
    <location>
        <begin position="64"/>
        <end position="103"/>
    </location>
</feature>
<dbReference type="EMBL" id="UINC01073681">
    <property type="protein sequence ID" value="SVC10252.1"/>
    <property type="molecule type" value="Genomic_DNA"/>
</dbReference>
<dbReference type="InterPro" id="IPR036922">
    <property type="entry name" value="Rieske_2Fe-2S_sf"/>
</dbReference>
<evidence type="ECO:0000256" key="2">
    <source>
        <dbReference type="ARBA" id="ARBA00022723"/>
    </source>
</evidence>
<keyword evidence="2" id="KW-0479">Metal-binding</keyword>
<dbReference type="GO" id="GO:0016020">
    <property type="term" value="C:membrane"/>
    <property type="evidence" value="ECO:0007669"/>
    <property type="project" value="InterPro"/>
</dbReference>
<dbReference type="CDD" id="cd03467">
    <property type="entry name" value="Rieske"/>
    <property type="match status" value="1"/>
</dbReference>
<gene>
    <name evidence="10" type="ORF">METZ01_LOCUS263106</name>
</gene>
<organism evidence="10">
    <name type="scientific">marine metagenome</name>
    <dbReference type="NCBI Taxonomy" id="408172"/>
    <lineage>
        <taxon>unclassified sequences</taxon>
        <taxon>metagenomes</taxon>
        <taxon>ecological metagenomes</taxon>
    </lineage>
</organism>
<feature type="region of interest" description="Disordered" evidence="7">
    <location>
        <begin position="1"/>
        <end position="23"/>
    </location>
</feature>
<dbReference type="AlphaFoldDB" id="A0A382JFX1"/>
<feature type="non-terminal residue" evidence="10">
    <location>
        <position position="275"/>
    </location>
</feature>
<keyword evidence="5" id="KW-1015">Disulfide bond</keyword>
<accession>A0A382JFX1</accession>
<keyword evidence="8" id="KW-1133">Transmembrane helix</keyword>
<evidence type="ECO:0000256" key="6">
    <source>
        <dbReference type="ARBA" id="ARBA00034078"/>
    </source>
</evidence>
<keyword evidence="1" id="KW-0001">2Fe-2S</keyword>
<proteinExistence type="predicted"/>
<dbReference type="SUPFAM" id="SSF50022">
    <property type="entry name" value="ISP domain"/>
    <property type="match status" value="1"/>
</dbReference>
<feature type="non-terminal residue" evidence="10">
    <location>
        <position position="1"/>
    </location>
</feature>
<dbReference type="InterPro" id="IPR017941">
    <property type="entry name" value="Rieske_2Fe-2S"/>
</dbReference>
<dbReference type="Gene3D" id="2.102.10.10">
    <property type="entry name" value="Rieske [2Fe-2S] iron-sulphur domain"/>
    <property type="match status" value="1"/>
</dbReference>
<comment type="cofactor">
    <cofactor evidence="6">
        <name>[2Fe-2S] cluster</name>
        <dbReference type="ChEBI" id="CHEBI:190135"/>
    </cofactor>
</comment>
<feature type="transmembrane region" description="Helical" evidence="8">
    <location>
        <begin position="131"/>
        <end position="153"/>
    </location>
</feature>
<evidence type="ECO:0000256" key="5">
    <source>
        <dbReference type="ARBA" id="ARBA00023157"/>
    </source>
</evidence>
<keyword evidence="8" id="KW-0812">Transmembrane</keyword>
<name>A0A382JFX1_9ZZZZ</name>
<dbReference type="PRINTS" id="PR00162">
    <property type="entry name" value="RIESKE"/>
</dbReference>